<dbReference type="Pfam" id="PF13365">
    <property type="entry name" value="Trypsin_2"/>
    <property type="match status" value="1"/>
</dbReference>
<dbReference type="Proteomes" id="UP000569951">
    <property type="component" value="Unassembled WGS sequence"/>
</dbReference>
<evidence type="ECO:0000256" key="1">
    <source>
        <dbReference type="ARBA" id="ARBA00022670"/>
    </source>
</evidence>
<organism evidence="4 5">
    <name type="scientific">Deinobacterium chartae</name>
    <dbReference type="NCBI Taxonomy" id="521158"/>
    <lineage>
        <taxon>Bacteria</taxon>
        <taxon>Thermotogati</taxon>
        <taxon>Deinococcota</taxon>
        <taxon>Deinococci</taxon>
        <taxon>Deinococcales</taxon>
        <taxon>Deinococcaceae</taxon>
        <taxon>Deinobacterium</taxon>
    </lineage>
</organism>
<dbReference type="Gene3D" id="2.40.10.120">
    <property type="match status" value="1"/>
</dbReference>
<keyword evidence="5" id="KW-1185">Reference proteome</keyword>
<evidence type="ECO:0000259" key="3">
    <source>
        <dbReference type="SMART" id="SM00228"/>
    </source>
</evidence>
<evidence type="ECO:0000256" key="2">
    <source>
        <dbReference type="ARBA" id="ARBA00022801"/>
    </source>
</evidence>
<reference evidence="4 5" key="1">
    <citation type="submission" date="2020-08" db="EMBL/GenBank/DDBJ databases">
        <title>Genomic Encyclopedia of Type Strains, Phase IV (KMG-IV): sequencing the most valuable type-strain genomes for metagenomic binning, comparative biology and taxonomic classification.</title>
        <authorList>
            <person name="Goeker M."/>
        </authorList>
    </citation>
    <scope>NUCLEOTIDE SEQUENCE [LARGE SCALE GENOMIC DNA]</scope>
    <source>
        <strain evidence="4 5">DSM 21458</strain>
    </source>
</reference>
<dbReference type="PRINTS" id="PR00834">
    <property type="entry name" value="PROTEASES2C"/>
</dbReference>
<dbReference type="InterPro" id="IPR036034">
    <property type="entry name" value="PDZ_sf"/>
</dbReference>
<dbReference type="GO" id="GO:0004252">
    <property type="term" value="F:serine-type endopeptidase activity"/>
    <property type="evidence" value="ECO:0007669"/>
    <property type="project" value="InterPro"/>
</dbReference>
<dbReference type="Gene3D" id="2.30.42.10">
    <property type="match status" value="1"/>
</dbReference>
<sequence>MRRILALLGVVGLSLGGYMVGKVTAATPLATADEINTVEVSSRALKGLVKVTVRLPAALRQQGAPAEDCGSGFFYKPNLLITNYHVVQDAENIRVQLFDGRTVPAKIYGIDPGLDLAVLQVSGVNAPATLKFGNSERLLSGQKLIVLGSPFGFQNHVSTGVLSTVARTDPPAEDIGLEIPQMLFTTATIQACNSGGPVLDSRGAVVGVADANLSTVGLTVGLIGLAIPSSVVQQSVKDLEQFGVPQRGSLGITMKNLSELDPYTRNLTGLNSTDGAIVEEVPAGSVGARAGLRGTTRDVQGQLVTLGDIIIAVDGRRVKDQYDITRAVAAKRPGQSLTLKVWRNKKEINLKVNLTRRTR</sequence>
<dbReference type="AlphaFoldDB" id="A0A841HXV3"/>
<evidence type="ECO:0000313" key="5">
    <source>
        <dbReference type="Proteomes" id="UP000569951"/>
    </source>
</evidence>
<dbReference type="InterPro" id="IPR001940">
    <property type="entry name" value="Peptidase_S1C"/>
</dbReference>
<name>A0A841HXV3_9DEIO</name>
<gene>
    <name evidence="4" type="ORF">HNR42_000037</name>
</gene>
<protein>
    <submittedName>
        <fullName evidence="4">S1-C subfamily serine protease</fullName>
    </submittedName>
</protein>
<dbReference type="SUPFAM" id="SSF50494">
    <property type="entry name" value="Trypsin-like serine proteases"/>
    <property type="match status" value="1"/>
</dbReference>
<keyword evidence="1 4" id="KW-0645">Protease</keyword>
<proteinExistence type="predicted"/>
<dbReference type="InterPro" id="IPR009003">
    <property type="entry name" value="Peptidase_S1_PA"/>
</dbReference>
<dbReference type="PANTHER" id="PTHR43343:SF3">
    <property type="entry name" value="PROTEASE DO-LIKE 8, CHLOROPLASTIC"/>
    <property type="match status" value="1"/>
</dbReference>
<comment type="caution">
    <text evidence="4">The sequence shown here is derived from an EMBL/GenBank/DDBJ whole genome shotgun (WGS) entry which is preliminary data.</text>
</comment>
<accession>A0A841HXV3</accession>
<dbReference type="SMART" id="SM00228">
    <property type="entry name" value="PDZ"/>
    <property type="match status" value="1"/>
</dbReference>
<keyword evidence="2" id="KW-0378">Hydrolase</keyword>
<dbReference type="RefSeq" id="WP_183983293.1">
    <property type="nucleotide sequence ID" value="NZ_JACHHG010000001.1"/>
</dbReference>
<dbReference type="EMBL" id="JACHHG010000001">
    <property type="protein sequence ID" value="MBB6096625.1"/>
    <property type="molecule type" value="Genomic_DNA"/>
</dbReference>
<feature type="domain" description="PDZ" evidence="3">
    <location>
        <begin position="248"/>
        <end position="345"/>
    </location>
</feature>
<dbReference type="InterPro" id="IPR001478">
    <property type="entry name" value="PDZ"/>
</dbReference>
<dbReference type="SUPFAM" id="SSF50156">
    <property type="entry name" value="PDZ domain-like"/>
    <property type="match status" value="1"/>
</dbReference>
<dbReference type="Pfam" id="PF13180">
    <property type="entry name" value="PDZ_2"/>
    <property type="match status" value="1"/>
</dbReference>
<dbReference type="PANTHER" id="PTHR43343">
    <property type="entry name" value="PEPTIDASE S12"/>
    <property type="match status" value="1"/>
</dbReference>
<dbReference type="GO" id="GO:0006508">
    <property type="term" value="P:proteolysis"/>
    <property type="evidence" value="ECO:0007669"/>
    <property type="project" value="UniProtKB-KW"/>
</dbReference>
<dbReference type="InterPro" id="IPR051201">
    <property type="entry name" value="Chloro_Bact_Ser_Proteases"/>
</dbReference>
<evidence type="ECO:0000313" key="4">
    <source>
        <dbReference type="EMBL" id="MBB6096625.1"/>
    </source>
</evidence>